<feature type="transmembrane region" description="Helical" evidence="2">
    <location>
        <begin position="144"/>
        <end position="164"/>
    </location>
</feature>
<gene>
    <name evidence="4" type="ORF">KIPB_006288</name>
</gene>
<evidence type="ECO:0000313" key="5">
    <source>
        <dbReference type="Proteomes" id="UP000265618"/>
    </source>
</evidence>
<keyword evidence="3" id="KW-0732">Signal</keyword>
<dbReference type="EMBL" id="BDIP01001601">
    <property type="protein sequence ID" value="GIQ84739.1"/>
    <property type="molecule type" value="Genomic_DNA"/>
</dbReference>
<dbReference type="OrthoDB" id="1077582at2759"/>
<name>A0A9K3D004_9EUKA</name>
<feature type="signal peptide" evidence="3">
    <location>
        <begin position="1"/>
        <end position="18"/>
    </location>
</feature>
<accession>A0A9K3D004</accession>
<comment type="caution">
    <text evidence="4">The sequence shown here is derived from an EMBL/GenBank/DDBJ whole genome shotgun (WGS) entry which is preliminary data.</text>
</comment>
<keyword evidence="2" id="KW-0812">Transmembrane</keyword>
<dbReference type="Proteomes" id="UP000265618">
    <property type="component" value="Unassembled WGS sequence"/>
</dbReference>
<evidence type="ECO:0000256" key="1">
    <source>
        <dbReference type="SAM" id="MobiDB-lite"/>
    </source>
</evidence>
<protein>
    <recommendedName>
        <fullName evidence="6">Transmembrane protein</fullName>
    </recommendedName>
</protein>
<proteinExistence type="predicted"/>
<feature type="chain" id="PRO_5039943802" description="Transmembrane protein" evidence="3">
    <location>
        <begin position="19"/>
        <end position="296"/>
    </location>
</feature>
<evidence type="ECO:0000256" key="2">
    <source>
        <dbReference type="SAM" id="Phobius"/>
    </source>
</evidence>
<organism evidence="4 5">
    <name type="scientific">Kipferlia bialata</name>
    <dbReference type="NCBI Taxonomy" id="797122"/>
    <lineage>
        <taxon>Eukaryota</taxon>
        <taxon>Metamonada</taxon>
        <taxon>Carpediemonas-like organisms</taxon>
        <taxon>Kipferlia</taxon>
    </lineage>
</organism>
<evidence type="ECO:0000256" key="3">
    <source>
        <dbReference type="SAM" id="SignalP"/>
    </source>
</evidence>
<sequence>MPAWVLLVCSLLPDILLGVTFLVSGLLERATTTLNFTYFWVSHGLCMCVVWSLLTGVGTGILYKNTVEGIVCGGLVLSHWILDFLALPIEDWGSWKIPSLPLLFAPKPHVGLGWYSGGGLVVLEWLGLCAMSFAVAIVASPYTFSIVGGSFLAIIVVVVGYQVYKCRHTRLEREYERERDILAAAQLEAIKTAALQAEVEVLPPLTLSAIPGGSNTDQSGPDGIPPYGESQYSVYSQGGGPATLDPQGNNTEAPINPYPEGGNSAINTYTVDIPGVPDEMSCPISSAQNTYPYPGV</sequence>
<feature type="region of interest" description="Disordered" evidence="1">
    <location>
        <begin position="210"/>
        <end position="263"/>
    </location>
</feature>
<feature type="transmembrane region" description="Helical" evidence="2">
    <location>
        <begin position="112"/>
        <end position="137"/>
    </location>
</feature>
<keyword evidence="2" id="KW-0472">Membrane</keyword>
<keyword evidence="5" id="KW-1185">Reference proteome</keyword>
<evidence type="ECO:0000313" key="4">
    <source>
        <dbReference type="EMBL" id="GIQ84739.1"/>
    </source>
</evidence>
<reference evidence="4 5" key="1">
    <citation type="journal article" date="2018" name="PLoS ONE">
        <title>The draft genome of Kipferlia bialata reveals reductive genome evolution in fornicate parasites.</title>
        <authorList>
            <person name="Tanifuji G."/>
            <person name="Takabayashi S."/>
            <person name="Kume K."/>
            <person name="Takagi M."/>
            <person name="Nakayama T."/>
            <person name="Kamikawa R."/>
            <person name="Inagaki Y."/>
            <person name="Hashimoto T."/>
        </authorList>
    </citation>
    <scope>NUCLEOTIDE SEQUENCE [LARGE SCALE GENOMIC DNA]</scope>
    <source>
        <strain evidence="4">NY0173</strain>
    </source>
</reference>
<keyword evidence="2" id="KW-1133">Transmembrane helix</keyword>
<evidence type="ECO:0008006" key="6">
    <source>
        <dbReference type="Google" id="ProtNLM"/>
    </source>
</evidence>
<feature type="transmembrane region" description="Helical" evidence="2">
    <location>
        <begin position="39"/>
        <end position="63"/>
    </location>
</feature>
<dbReference type="AlphaFoldDB" id="A0A9K3D004"/>